<sequence>MAQPSSTQGPEPFAPYTPATFASLVSGNQPRLYSGSAARALIRTGAHADNRHLSLKADGLHTDYLALHEDTKGVDAGRPGSQREVVEATLGDVLDAVTTLDRIDGGFSLLLHVPGFTAQRPSASPQDIDILAYLPPREVAHHAEDLQEHIMKITDVFRAQVAYPYLLRAEEYCARSGIPNNQQPLPLPRPPPSHDPGCLPGPVRPGSALLCFPRVRPNSKAPGSHQTKVPSVFEYMGTKAKAKVTKGRTRRSNSLPGRSSPHTPLPLYIDDSPPLPASSRLDVPLPLYIDGSPPLTASVPPGQCPPSPIPLAPSRTPTGATALRRRGISEAVTSLTIAAHGSGPAVPRPIIPIVPAPTQSIGPCTVVAMDQYRLGDAFKERLNALINTPSARWVTVMRDDWQFDDSSARAVAAAMLSDTQGPIFGPKVQVTTTQVPKKPRMKVSARSRCTATCCAYTMSFVSLVLCFTIKCNFTVTRAPSSNPAMPPKNLSQTKHRQGHIPHKPRPKLSAAALAEVNKTRKVKSGAYLDAVDAAAANIRKLTDDLAEKHGKIVHKVETALRIGRGGLSRGKHTKDSAWSAYQWKEGRDNPATGMVIGPLAKLRRANYALITDEEKAQALKEHKAHLETRKKGEWVTSRSKTNDAASTSTKLIDELHALRARTGLEAMLFLVRGNSTIQFNPIAFATPQLVDFIPQVLAMDPQDLLTRMEGFAVQGLAGSGKAIRSVEDLRDALTKFIDQQLQELVGRRDIKWRFGSHWDIVSKYRVQIKGWPEHITFTSLSRAAPSKRLADELGRLWYSGDIRWAPISDEEFDEEFLRREAEIAAGTIPQRKVRKDKNMKRPRGDDDSAGKRPKKKARPSPPPSPSPSRSPSPVHSSLPSPSLPRPSPSFPHALESLPSLSSSRAPSSPLATEWELPSLQTASSSTSSHFPEVSLPGFGPLMSSLYEDGLGVLVGDDGSQGDLHLPWQPTSAYTEPSFRYKDLGDAPLGFNPLGLPFDDE</sequence>
<reference evidence="1" key="1">
    <citation type="submission" date="2021-02" db="EMBL/GenBank/DDBJ databases">
        <authorList>
            <consortium name="DOE Joint Genome Institute"/>
            <person name="Ahrendt S."/>
            <person name="Looney B.P."/>
            <person name="Miyauchi S."/>
            <person name="Morin E."/>
            <person name="Drula E."/>
            <person name="Courty P.E."/>
            <person name="Chicoki N."/>
            <person name="Fauchery L."/>
            <person name="Kohler A."/>
            <person name="Kuo A."/>
            <person name="Labutti K."/>
            <person name="Pangilinan J."/>
            <person name="Lipzen A."/>
            <person name="Riley R."/>
            <person name="Andreopoulos W."/>
            <person name="He G."/>
            <person name="Johnson J."/>
            <person name="Barry K.W."/>
            <person name="Grigoriev I.V."/>
            <person name="Nagy L."/>
            <person name="Hibbett D."/>
            <person name="Henrissat B."/>
            <person name="Matheny P.B."/>
            <person name="Labbe J."/>
            <person name="Martin F."/>
        </authorList>
    </citation>
    <scope>NUCLEOTIDE SEQUENCE</scope>
    <source>
        <strain evidence="1">FP105234-sp</strain>
    </source>
</reference>
<gene>
    <name evidence="1" type="ORF">FA95DRAFT_1609455</name>
</gene>
<keyword evidence="2" id="KW-1185">Reference proteome</keyword>
<dbReference type="EMBL" id="MU276022">
    <property type="protein sequence ID" value="KAI0043337.1"/>
    <property type="molecule type" value="Genomic_DNA"/>
</dbReference>
<comment type="caution">
    <text evidence="1">The sequence shown here is derived from an EMBL/GenBank/DDBJ whole genome shotgun (WGS) entry which is preliminary data.</text>
</comment>
<protein>
    <submittedName>
        <fullName evidence="1">Uncharacterized protein</fullName>
    </submittedName>
</protein>
<accession>A0ACB8RHE6</accession>
<dbReference type="Proteomes" id="UP000814033">
    <property type="component" value="Unassembled WGS sequence"/>
</dbReference>
<evidence type="ECO:0000313" key="2">
    <source>
        <dbReference type="Proteomes" id="UP000814033"/>
    </source>
</evidence>
<evidence type="ECO:0000313" key="1">
    <source>
        <dbReference type="EMBL" id="KAI0043337.1"/>
    </source>
</evidence>
<proteinExistence type="predicted"/>
<reference evidence="1" key="2">
    <citation type="journal article" date="2022" name="New Phytol.">
        <title>Evolutionary transition to the ectomycorrhizal habit in the genomes of a hyperdiverse lineage of mushroom-forming fungi.</title>
        <authorList>
            <person name="Looney B."/>
            <person name="Miyauchi S."/>
            <person name="Morin E."/>
            <person name="Drula E."/>
            <person name="Courty P.E."/>
            <person name="Kohler A."/>
            <person name="Kuo A."/>
            <person name="LaButti K."/>
            <person name="Pangilinan J."/>
            <person name="Lipzen A."/>
            <person name="Riley R."/>
            <person name="Andreopoulos W."/>
            <person name="He G."/>
            <person name="Johnson J."/>
            <person name="Nolan M."/>
            <person name="Tritt A."/>
            <person name="Barry K.W."/>
            <person name="Grigoriev I.V."/>
            <person name="Nagy L.G."/>
            <person name="Hibbett D."/>
            <person name="Henrissat B."/>
            <person name="Matheny P.B."/>
            <person name="Labbe J."/>
            <person name="Martin F.M."/>
        </authorList>
    </citation>
    <scope>NUCLEOTIDE SEQUENCE</scope>
    <source>
        <strain evidence="1">FP105234-sp</strain>
    </source>
</reference>
<name>A0ACB8RHE6_9AGAM</name>
<organism evidence="1 2">
    <name type="scientific">Auriscalpium vulgare</name>
    <dbReference type="NCBI Taxonomy" id="40419"/>
    <lineage>
        <taxon>Eukaryota</taxon>
        <taxon>Fungi</taxon>
        <taxon>Dikarya</taxon>
        <taxon>Basidiomycota</taxon>
        <taxon>Agaricomycotina</taxon>
        <taxon>Agaricomycetes</taxon>
        <taxon>Russulales</taxon>
        <taxon>Auriscalpiaceae</taxon>
        <taxon>Auriscalpium</taxon>
    </lineage>
</organism>